<feature type="compositionally biased region" description="Polar residues" evidence="1">
    <location>
        <begin position="45"/>
        <end position="82"/>
    </location>
</feature>
<dbReference type="AlphaFoldDB" id="A0A443HN74"/>
<comment type="caution">
    <text evidence="2">The sequence shown here is derived from an EMBL/GenBank/DDBJ whole genome shotgun (WGS) entry which is preliminary data.</text>
</comment>
<gene>
    <name evidence="2" type="ORF">C8Q69DRAFT_63753</name>
</gene>
<dbReference type="GeneID" id="39603142"/>
<feature type="region of interest" description="Disordered" evidence="1">
    <location>
        <begin position="45"/>
        <end position="83"/>
    </location>
</feature>
<dbReference type="Proteomes" id="UP000283841">
    <property type="component" value="Unassembled WGS sequence"/>
</dbReference>
<protein>
    <submittedName>
        <fullName evidence="2">Uncharacterized protein</fullName>
    </submittedName>
</protein>
<reference evidence="2 3" key="1">
    <citation type="journal article" date="2018" name="Front. Microbiol.">
        <title>Genomic and genetic insights into a cosmopolitan fungus, Paecilomyces variotii (Eurotiales).</title>
        <authorList>
            <person name="Urquhart A.S."/>
            <person name="Mondo S.J."/>
            <person name="Makela M.R."/>
            <person name="Hane J.K."/>
            <person name="Wiebenga A."/>
            <person name="He G."/>
            <person name="Mihaltcheva S."/>
            <person name="Pangilinan J."/>
            <person name="Lipzen A."/>
            <person name="Barry K."/>
            <person name="de Vries R.P."/>
            <person name="Grigoriev I.V."/>
            <person name="Idnurm A."/>
        </authorList>
    </citation>
    <scope>NUCLEOTIDE SEQUENCE [LARGE SCALE GENOMIC DNA]</scope>
    <source>
        <strain evidence="2 3">CBS 101075</strain>
    </source>
</reference>
<evidence type="ECO:0000313" key="2">
    <source>
        <dbReference type="EMBL" id="RWQ93230.1"/>
    </source>
</evidence>
<evidence type="ECO:0000313" key="3">
    <source>
        <dbReference type="Proteomes" id="UP000283841"/>
    </source>
</evidence>
<sequence length="223" mass="24079">MLTGCTNELRADCPPNRRKRSATAEVSSIFRESLTANMWWDSTSARSHSVQTSRTAGHQTPKRISSASRTPGSPMTVRSPSAPTVAKWDMVRKPASRNAIPSNVWRSNVSTVEMLAIVLETVLKSAVIGLLAATAVPPSTKHLNALSRVLRKGLSARNATKSVILRRIVHKVVELEPAVTADLRTTWRATATNLAMSPLSPAVTVIKLVTTAATAPRKRIGTK</sequence>
<keyword evidence="3" id="KW-1185">Reference proteome</keyword>
<dbReference type="EMBL" id="RCNU01000010">
    <property type="protein sequence ID" value="RWQ93230.1"/>
    <property type="molecule type" value="Genomic_DNA"/>
</dbReference>
<evidence type="ECO:0000256" key="1">
    <source>
        <dbReference type="SAM" id="MobiDB-lite"/>
    </source>
</evidence>
<name>A0A443HN74_BYSSP</name>
<dbReference type="RefSeq" id="XP_028482875.1">
    <property type="nucleotide sequence ID" value="XM_028633865.1"/>
</dbReference>
<organism evidence="2 3">
    <name type="scientific">Byssochlamys spectabilis</name>
    <name type="common">Paecilomyces variotii</name>
    <dbReference type="NCBI Taxonomy" id="264951"/>
    <lineage>
        <taxon>Eukaryota</taxon>
        <taxon>Fungi</taxon>
        <taxon>Dikarya</taxon>
        <taxon>Ascomycota</taxon>
        <taxon>Pezizomycotina</taxon>
        <taxon>Eurotiomycetes</taxon>
        <taxon>Eurotiomycetidae</taxon>
        <taxon>Eurotiales</taxon>
        <taxon>Thermoascaceae</taxon>
        <taxon>Paecilomyces</taxon>
    </lineage>
</organism>
<proteinExistence type="predicted"/>
<dbReference type="VEuPathDB" id="FungiDB:C8Q69DRAFT_63753"/>
<accession>A0A443HN74</accession>